<organism evidence="2 3">
    <name type="scientific">Trypanosoma conorhini</name>
    <dbReference type="NCBI Taxonomy" id="83891"/>
    <lineage>
        <taxon>Eukaryota</taxon>
        <taxon>Discoba</taxon>
        <taxon>Euglenozoa</taxon>
        <taxon>Kinetoplastea</taxon>
        <taxon>Metakinetoplastina</taxon>
        <taxon>Trypanosomatida</taxon>
        <taxon>Trypanosomatidae</taxon>
        <taxon>Trypanosoma</taxon>
    </lineage>
</organism>
<evidence type="ECO:0000259" key="1">
    <source>
        <dbReference type="PROSITE" id="PS51823"/>
    </source>
</evidence>
<dbReference type="AlphaFoldDB" id="A0A422NXJ9"/>
<accession>A0A422NXJ9</accession>
<dbReference type="RefSeq" id="XP_029226171.1">
    <property type="nucleotide sequence ID" value="XM_029373736.1"/>
</dbReference>
<gene>
    <name evidence="2" type="ORF">Tco025E_06868</name>
</gene>
<reference evidence="2 3" key="1">
    <citation type="journal article" date="2018" name="BMC Genomics">
        <title>Genomic comparison of Trypanosoma conorhini and Trypanosoma rangeli to Trypanosoma cruzi strains of high and low virulence.</title>
        <authorList>
            <person name="Bradwell K.R."/>
            <person name="Koparde V.N."/>
            <person name="Matveyev A.V."/>
            <person name="Serrano M.G."/>
            <person name="Alves J.M."/>
            <person name="Parikh H."/>
            <person name="Huang B."/>
            <person name="Lee V."/>
            <person name="Espinosa-Alvarez O."/>
            <person name="Ortiz P.A."/>
            <person name="Costa-Martins A.G."/>
            <person name="Teixeira M.M."/>
            <person name="Buck G.A."/>
        </authorList>
    </citation>
    <scope>NUCLEOTIDE SEQUENCE [LARGE SCALE GENOMIC DNA]</scope>
    <source>
        <strain evidence="2 3">025E</strain>
    </source>
</reference>
<proteinExistence type="predicted"/>
<dbReference type="EMBL" id="MKKU01000489">
    <property type="protein sequence ID" value="RNF10139.1"/>
    <property type="molecule type" value="Genomic_DNA"/>
</dbReference>
<comment type="caution">
    <text evidence="2">The sequence shown here is derived from an EMBL/GenBank/DDBJ whole genome shotgun (WGS) entry which is preliminary data.</text>
</comment>
<evidence type="ECO:0000313" key="2">
    <source>
        <dbReference type="EMBL" id="RNF10139.1"/>
    </source>
</evidence>
<sequence length="677" mass="75627">MEDSTISQAEVRMEQLRRVEREFVAEATYTVKQIVMLDDDGPRELPKFLQCYRVDNIFFRVLPDSRSGRNYVASLRGVLQSRTSLLAVPLSCMFFFRGMPVLAQALVPMPREPTRLYGADSTNNQEVEAEILHMAEALNIPLPNSIVCEVYEGLDARWYCTLTNITTIDVAEGFSASPPLKRQEMLVFCPLVTPGPHDVFAVMRAAPVLDALAQLEGKAQADAQSHLCDVLHFYGINFCFLKEVLETFASERGTDTEAVRVLERCVAIEMLARAVKQEFYLEVQGKRVAHDSRTLQRCIASTISRALDAENFWEQFLPVLARKYNISATDASSLELFASVAVSRQHDIVARISLLIGARFCAEASSTAEQVKWLPKLQSSVVPLVSDPSTVQSLAFQYDVTKTSMTHLYAFCLPLQSKVAYWEGKLDVALSFALEVAAAEKARHGDLGLPYLYALRDVCEILLGGDDVKFISDGRKYMESLLAGFDAAAGPLTRMRRHIECACWLLAASDVLDLKAEALQHFRTAAQLAPAGLRGDLGAWLYTRPFLGMLRCAQMMRPKPSMDLAGMAGDARQLARVVTPADYFVEYLWELGMELFCEEKYELAAKMLHAAFKMRRKVPRSALDAGALMQDLVNVYRAWNPAKYGTYCDSLLKAMSEDRSRAFSWPSDSSAGNSHWP</sequence>
<protein>
    <recommendedName>
        <fullName evidence="1">Clu domain-containing protein</fullName>
    </recommendedName>
</protein>
<dbReference type="InterPro" id="IPR025697">
    <property type="entry name" value="CLU_dom"/>
</dbReference>
<keyword evidence="3" id="KW-1185">Reference proteome</keyword>
<evidence type="ECO:0000313" key="3">
    <source>
        <dbReference type="Proteomes" id="UP000284403"/>
    </source>
</evidence>
<dbReference type="Proteomes" id="UP000284403">
    <property type="component" value="Unassembled WGS sequence"/>
</dbReference>
<dbReference type="GeneID" id="40320479"/>
<feature type="domain" description="Clu" evidence="1">
    <location>
        <begin position="1"/>
        <end position="196"/>
    </location>
</feature>
<dbReference type="PROSITE" id="PS51823">
    <property type="entry name" value="CLU"/>
    <property type="match status" value="1"/>
</dbReference>
<dbReference type="OrthoDB" id="240311at2759"/>
<name>A0A422NXJ9_9TRYP</name>